<dbReference type="InterPro" id="IPR020471">
    <property type="entry name" value="AKR"/>
</dbReference>
<keyword evidence="1" id="KW-0560">Oxidoreductase</keyword>
<dbReference type="EMBL" id="JAIZPD010000001">
    <property type="protein sequence ID" value="KAH0967498.1"/>
    <property type="molecule type" value="Genomic_DNA"/>
</dbReference>
<dbReference type="Proteomes" id="UP000824596">
    <property type="component" value="Unassembled WGS sequence"/>
</dbReference>
<sequence>MSRAPPAESGLGPLMIYGTAWKENKTEELTESAMEHGFSGVDTANYPTAYNEPLAGKAIAAALRRGLKREHLFIQSKFTPVWAHDKDRIPFNPDQDIEGQVRESIAQTLKHLEVGYVDALLLHVPFEKDDDNITAWKVFETFVPERIRYLGVSNIHLPQLQSIYAAATVKPVIVQNRFYKETSFDLDVRTFCADHCITYQAFWMLAHNPKVLESAVVSSVADKLQVEKGLAFYVLILCLGNTQVLNGTTKTERMAKDTETIKLVFEDAVLLKELEPSVADFKKLLWELASKNNQR</sequence>
<dbReference type="InterPro" id="IPR036812">
    <property type="entry name" value="NAD(P)_OxRdtase_dom_sf"/>
</dbReference>
<dbReference type="Pfam" id="PF00248">
    <property type="entry name" value="Aldo_ket_red"/>
    <property type="match status" value="1"/>
</dbReference>
<gene>
    <name evidence="3" type="ORF">HRG_00140</name>
</gene>
<evidence type="ECO:0000259" key="2">
    <source>
        <dbReference type="Pfam" id="PF00248"/>
    </source>
</evidence>
<feature type="domain" description="NADP-dependent oxidoreductase" evidence="2">
    <location>
        <begin position="20"/>
        <end position="195"/>
    </location>
</feature>
<protein>
    <submittedName>
        <fullName evidence="3">Aldo/keto reductase family domain-containing protein</fullName>
    </submittedName>
</protein>
<dbReference type="GO" id="GO:0016491">
    <property type="term" value="F:oxidoreductase activity"/>
    <property type="evidence" value="ECO:0007669"/>
    <property type="project" value="UniProtKB-KW"/>
</dbReference>
<dbReference type="OrthoDB" id="5357513at2759"/>
<reference evidence="3" key="1">
    <citation type="submission" date="2021-09" db="EMBL/GenBank/DDBJ databases">
        <title>A high-quality genome of the endoparasitic fungus Hirsutella rhossiliensis with a comparison of Hirsutella genomes reveals transposable elements contributing to genome size variation.</title>
        <authorList>
            <person name="Lin R."/>
            <person name="Jiao Y."/>
            <person name="Sun X."/>
            <person name="Ling J."/>
            <person name="Xie B."/>
            <person name="Cheng X."/>
        </authorList>
    </citation>
    <scope>NUCLEOTIDE SEQUENCE</scope>
    <source>
        <strain evidence="3">HR02</strain>
    </source>
</reference>
<keyword evidence="4" id="KW-1185">Reference proteome</keyword>
<evidence type="ECO:0000313" key="3">
    <source>
        <dbReference type="EMBL" id="KAH0967498.1"/>
    </source>
</evidence>
<evidence type="ECO:0000256" key="1">
    <source>
        <dbReference type="ARBA" id="ARBA00023002"/>
    </source>
</evidence>
<dbReference type="Gene3D" id="3.20.20.100">
    <property type="entry name" value="NADP-dependent oxidoreductase domain"/>
    <property type="match status" value="1"/>
</dbReference>
<dbReference type="InterPro" id="IPR023210">
    <property type="entry name" value="NADP_OxRdtase_dom"/>
</dbReference>
<dbReference type="AlphaFoldDB" id="A0A9P8N4J3"/>
<evidence type="ECO:0000313" key="4">
    <source>
        <dbReference type="Proteomes" id="UP000824596"/>
    </source>
</evidence>
<accession>A0A9P8N4J3</accession>
<comment type="caution">
    <text evidence="3">The sequence shown here is derived from an EMBL/GenBank/DDBJ whole genome shotgun (WGS) entry which is preliminary data.</text>
</comment>
<name>A0A9P8N4J3_9HYPO</name>
<dbReference type="SUPFAM" id="SSF51430">
    <property type="entry name" value="NAD(P)-linked oxidoreductase"/>
    <property type="match status" value="1"/>
</dbReference>
<proteinExistence type="predicted"/>
<dbReference type="GeneID" id="68349269"/>
<dbReference type="RefSeq" id="XP_044725011.1">
    <property type="nucleotide sequence ID" value="XM_044858611.1"/>
</dbReference>
<organism evidence="3 4">
    <name type="scientific">Hirsutella rhossiliensis</name>
    <dbReference type="NCBI Taxonomy" id="111463"/>
    <lineage>
        <taxon>Eukaryota</taxon>
        <taxon>Fungi</taxon>
        <taxon>Dikarya</taxon>
        <taxon>Ascomycota</taxon>
        <taxon>Pezizomycotina</taxon>
        <taxon>Sordariomycetes</taxon>
        <taxon>Hypocreomycetidae</taxon>
        <taxon>Hypocreales</taxon>
        <taxon>Ophiocordycipitaceae</taxon>
        <taxon>Hirsutella</taxon>
    </lineage>
</organism>
<dbReference type="PANTHER" id="PTHR11732">
    <property type="entry name" value="ALDO/KETO REDUCTASE"/>
    <property type="match status" value="1"/>
</dbReference>